<dbReference type="EMBL" id="JAAGRN010000002">
    <property type="protein sequence ID" value="NDY82312.1"/>
    <property type="molecule type" value="Genomic_DNA"/>
</dbReference>
<comment type="similarity">
    <text evidence="1">Belongs to the LysR transcriptional regulatory family.</text>
</comment>
<protein>
    <submittedName>
        <fullName evidence="6">LysR family transcriptional regulator</fullName>
    </submittedName>
</protein>
<organism evidence="6">
    <name type="scientific">Sheuella amnicola</name>
    <dbReference type="NCBI Taxonomy" id="2707330"/>
    <lineage>
        <taxon>Bacteria</taxon>
        <taxon>Pseudomonadati</taxon>
        <taxon>Pseudomonadota</taxon>
        <taxon>Betaproteobacteria</taxon>
        <taxon>Burkholderiales</taxon>
        <taxon>Alcaligenaceae</taxon>
        <taxon>Sheuella</taxon>
    </lineage>
</organism>
<evidence type="ECO:0000259" key="5">
    <source>
        <dbReference type="PROSITE" id="PS50931"/>
    </source>
</evidence>
<comment type="caution">
    <text evidence="6">The sequence shown here is derived from an EMBL/GenBank/DDBJ whole genome shotgun (WGS) entry which is preliminary data.</text>
</comment>
<dbReference type="InterPro" id="IPR050950">
    <property type="entry name" value="HTH-type_LysR_regulators"/>
</dbReference>
<dbReference type="Pfam" id="PF00126">
    <property type="entry name" value="HTH_1"/>
    <property type="match status" value="1"/>
</dbReference>
<dbReference type="SUPFAM" id="SSF53850">
    <property type="entry name" value="Periplasmic binding protein-like II"/>
    <property type="match status" value="1"/>
</dbReference>
<dbReference type="GO" id="GO:0003677">
    <property type="term" value="F:DNA binding"/>
    <property type="evidence" value="ECO:0007669"/>
    <property type="project" value="UniProtKB-KW"/>
</dbReference>
<dbReference type="InterPro" id="IPR005119">
    <property type="entry name" value="LysR_subst-bd"/>
</dbReference>
<dbReference type="Gene3D" id="1.10.10.10">
    <property type="entry name" value="Winged helix-like DNA-binding domain superfamily/Winged helix DNA-binding domain"/>
    <property type="match status" value="1"/>
</dbReference>
<evidence type="ECO:0000256" key="2">
    <source>
        <dbReference type="ARBA" id="ARBA00023015"/>
    </source>
</evidence>
<evidence type="ECO:0000256" key="1">
    <source>
        <dbReference type="ARBA" id="ARBA00009437"/>
    </source>
</evidence>
<dbReference type="Pfam" id="PF03466">
    <property type="entry name" value="LysR_substrate"/>
    <property type="match status" value="1"/>
</dbReference>
<proteinExistence type="inferred from homology"/>
<sequence length="293" mass="32457">MIRELKTLIAVAQEGTFAAAGAKIGLTQAAVSAQMQRLEGELGFVIFERKGRTARLNSAGRQILAQARDLIRLYNNLGSASVDLASPVLVKIGSIASAQRSLLPDALAKFHRQSPKCRTHVVPGLSLDLINQVDAGELDLAITLRSPFSLQNDLRWTTLTREPFRLLVPGKTKGHDWSEILSTLPFIRYDRSSFGGRLVDRFLRNMHFPLHEVCEVDELEAIVKLVANGVGVALVPQTATYRRWPASVRAINLGEHTFYREVGLVHRTSRHLSEPVKQLADLIVAIFQSVPKK</sequence>
<dbReference type="InterPro" id="IPR036390">
    <property type="entry name" value="WH_DNA-bd_sf"/>
</dbReference>
<dbReference type="CDD" id="cd08427">
    <property type="entry name" value="PBP2_LTTR_like_2"/>
    <property type="match status" value="1"/>
</dbReference>
<dbReference type="Gene3D" id="3.40.190.290">
    <property type="match status" value="1"/>
</dbReference>
<dbReference type="GO" id="GO:0005829">
    <property type="term" value="C:cytosol"/>
    <property type="evidence" value="ECO:0007669"/>
    <property type="project" value="TreeGrafter"/>
</dbReference>
<dbReference type="AlphaFoldDB" id="A0A6B2QW68"/>
<gene>
    <name evidence="6" type="ORF">G3I67_03605</name>
</gene>
<dbReference type="PANTHER" id="PTHR30419:SF8">
    <property type="entry name" value="NITROGEN ASSIMILATION TRANSCRIPTIONAL ACTIVATOR-RELATED"/>
    <property type="match status" value="1"/>
</dbReference>
<dbReference type="PANTHER" id="PTHR30419">
    <property type="entry name" value="HTH-TYPE TRANSCRIPTIONAL REGULATOR YBHD"/>
    <property type="match status" value="1"/>
</dbReference>
<evidence type="ECO:0000256" key="4">
    <source>
        <dbReference type="ARBA" id="ARBA00023163"/>
    </source>
</evidence>
<reference evidence="6" key="1">
    <citation type="submission" date="2020-02" db="EMBL/GenBank/DDBJ databases">
        <authorList>
            <person name="Chen W.-M."/>
        </authorList>
    </citation>
    <scope>NUCLEOTIDE SEQUENCE</scope>
    <source>
        <strain evidence="6">NBD-18</strain>
    </source>
</reference>
<accession>A0A6B2QW68</accession>
<keyword evidence="2" id="KW-0805">Transcription regulation</keyword>
<dbReference type="InterPro" id="IPR036388">
    <property type="entry name" value="WH-like_DNA-bd_sf"/>
</dbReference>
<evidence type="ECO:0000256" key="3">
    <source>
        <dbReference type="ARBA" id="ARBA00023125"/>
    </source>
</evidence>
<dbReference type="InterPro" id="IPR000847">
    <property type="entry name" value="LysR_HTH_N"/>
</dbReference>
<dbReference type="GO" id="GO:0003700">
    <property type="term" value="F:DNA-binding transcription factor activity"/>
    <property type="evidence" value="ECO:0007669"/>
    <property type="project" value="InterPro"/>
</dbReference>
<name>A0A6B2QW68_9BURK</name>
<evidence type="ECO:0000313" key="6">
    <source>
        <dbReference type="EMBL" id="NDY82312.1"/>
    </source>
</evidence>
<dbReference type="RefSeq" id="WP_163651619.1">
    <property type="nucleotide sequence ID" value="NZ_JAAGRN010000002.1"/>
</dbReference>
<keyword evidence="3" id="KW-0238">DNA-binding</keyword>
<feature type="domain" description="HTH lysR-type" evidence="5">
    <location>
        <begin position="1"/>
        <end position="57"/>
    </location>
</feature>
<dbReference type="PROSITE" id="PS50931">
    <property type="entry name" value="HTH_LYSR"/>
    <property type="match status" value="1"/>
</dbReference>
<keyword evidence="4" id="KW-0804">Transcription</keyword>
<dbReference type="PRINTS" id="PR00039">
    <property type="entry name" value="HTHLYSR"/>
</dbReference>
<dbReference type="SUPFAM" id="SSF46785">
    <property type="entry name" value="Winged helix' DNA-binding domain"/>
    <property type="match status" value="1"/>
</dbReference>